<organism evidence="1">
    <name type="scientific">hydrothermal vent metagenome</name>
    <dbReference type="NCBI Taxonomy" id="652676"/>
    <lineage>
        <taxon>unclassified sequences</taxon>
        <taxon>metagenomes</taxon>
        <taxon>ecological metagenomes</taxon>
    </lineage>
</organism>
<sequence>MLTALSMHRVLADESPVAISKKEVLSALIKNADVLLKDGAYCDNVGTTEDDLSIGDYISGFWAFQATTKGKNWIEVTTSKLTEHVYLAKVTILRNHGEEEWGWGVSFKIDDNKNVNRHSFTCTGGG</sequence>
<name>A0A3B0WTA2_9ZZZZ</name>
<evidence type="ECO:0000313" key="1">
    <source>
        <dbReference type="EMBL" id="VAW59338.1"/>
    </source>
</evidence>
<gene>
    <name evidence="1" type="ORF">MNBD_GAMMA08-2902</name>
</gene>
<dbReference type="EMBL" id="UOFH01000072">
    <property type="protein sequence ID" value="VAW59338.1"/>
    <property type="molecule type" value="Genomic_DNA"/>
</dbReference>
<reference evidence="1" key="1">
    <citation type="submission" date="2018-06" db="EMBL/GenBank/DDBJ databases">
        <authorList>
            <person name="Zhirakovskaya E."/>
        </authorList>
    </citation>
    <scope>NUCLEOTIDE SEQUENCE</scope>
</reference>
<protein>
    <submittedName>
        <fullName evidence="1">Uncharacterized protein</fullName>
    </submittedName>
</protein>
<proteinExistence type="predicted"/>
<accession>A0A3B0WTA2</accession>
<dbReference type="AlphaFoldDB" id="A0A3B0WTA2"/>